<dbReference type="EMBL" id="MLAK01000030">
    <property type="protein sequence ID" value="OHT17181.1"/>
    <property type="molecule type" value="Genomic_DNA"/>
</dbReference>
<dbReference type="AlphaFoldDB" id="A0A1J4L5H5"/>
<evidence type="ECO:0000313" key="2">
    <source>
        <dbReference type="Proteomes" id="UP000179807"/>
    </source>
</evidence>
<gene>
    <name evidence="1" type="ORF">TRFO_41239</name>
</gene>
<dbReference type="VEuPathDB" id="TrichDB:TRFO_41239"/>
<name>A0A1J4L5H5_9EUKA</name>
<sequence length="163" mass="19285">MYCCAKLSKFWGNIYKNEVKVFKNKFQLIECLLERLNSLLSRLLGFTENKFLREGNLITDMIEMKPYGKPFQAAKLPKLTLDFTARMPVLYYYHPDLVSSNFNVEYISAVYIKGQETIDYDLMYDVNSLSPNPRTHFYYYEDGIKKYYTPQSFVIVLGFYESD</sequence>
<keyword evidence="2" id="KW-1185">Reference proteome</keyword>
<dbReference type="Proteomes" id="UP000179807">
    <property type="component" value="Unassembled WGS sequence"/>
</dbReference>
<evidence type="ECO:0000313" key="1">
    <source>
        <dbReference type="EMBL" id="OHT17181.1"/>
    </source>
</evidence>
<reference evidence="1" key="1">
    <citation type="submission" date="2016-10" db="EMBL/GenBank/DDBJ databases">
        <authorList>
            <person name="Benchimol M."/>
            <person name="Almeida L.G."/>
            <person name="Vasconcelos A.T."/>
            <person name="Perreira-Neves A."/>
            <person name="Rosa I.A."/>
            <person name="Tasca T."/>
            <person name="Bogo M.R."/>
            <person name="de Souza W."/>
        </authorList>
    </citation>
    <scope>NUCLEOTIDE SEQUENCE [LARGE SCALE GENOMIC DNA]</scope>
    <source>
        <strain evidence="1">K</strain>
    </source>
</reference>
<accession>A0A1J4L5H5</accession>
<organism evidence="1 2">
    <name type="scientific">Tritrichomonas foetus</name>
    <dbReference type="NCBI Taxonomy" id="1144522"/>
    <lineage>
        <taxon>Eukaryota</taxon>
        <taxon>Metamonada</taxon>
        <taxon>Parabasalia</taxon>
        <taxon>Tritrichomonadida</taxon>
        <taxon>Tritrichomonadidae</taxon>
        <taxon>Tritrichomonas</taxon>
    </lineage>
</organism>
<comment type="caution">
    <text evidence="1">The sequence shown here is derived from an EMBL/GenBank/DDBJ whole genome shotgun (WGS) entry which is preliminary data.</text>
</comment>
<dbReference type="RefSeq" id="XP_068370317.1">
    <property type="nucleotide sequence ID" value="XM_068513655.1"/>
</dbReference>
<proteinExistence type="predicted"/>
<protein>
    <submittedName>
        <fullName evidence="1">Uncharacterized protein</fullName>
    </submittedName>
</protein>
<dbReference type="GeneID" id="94848359"/>